<protein>
    <submittedName>
        <fullName evidence="2">Uncharacterized protein</fullName>
    </submittedName>
</protein>
<proteinExistence type="predicted"/>
<sequence length="165" mass="17224">MEEANFRRQKANFRRQKGSQSSESHAPTLLRRPDRPPPPAPLHSAAPTTPRHALAATVAKKPEEIAAPPPAPPAAESGKGAEKAEKNPKEAANELEAESSEMKPKKDTAAPPPSTPPQARPTIAIGGFAFVPVGSLAADQPPGGVGLGSVIVLRLHLAEQVKRAA</sequence>
<evidence type="ECO:0000313" key="3">
    <source>
        <dbReference type="Proteomes" id="UP000729402"/>
    </source>
</evidence>
<feature type="compositionally biased region" description="Basic residues" evidence="1">
    <location>
        <begin position="7"/>
        <end position="17"/>
    </location>
</feature>
<dbReference type="EMBL" id="JAAALK010000085">
    <property type="protein sequence ID" value="KAG8083611.1"/>
    <property type="molecule type" value="Genomic_DNA"/>
</dbReference>
<reference evidence="2" key="1">
    <citation type="journal article" date="2021" name="bioRxiv">
        <title>Whole Genome Assembly and Annotation of Northern Wild Rice, Zizania palustris L., Supports a Whole Genome Duplication in the Zizania Genus.</title>
        <authorList>
            <person name="Haas M."/>
            <person name="Kono T."/>
            <person name="Macchietto M."/>
            <person name="Millas R."/>
            <person name="McGilp L."/>
            <person name="Shao M."/>
            <person name="Duquette J."/>
            <person name="Hirsch C.N."/>
            <person name="Kimball J."/>
        </authorList>
    </citation>
    <scope>NUCLEOTIDE SEQUENCE</scope>
    <source>
        <tissue evidence="2">Fresh leaf tissue</tissue>
    </source>
</reference>
<name>A0A8J5W141_ZIZPA</name>
<feature type="compositionally biased region" description="Basic and acidic residues" evidence="1">
    <location>
        <begin position="79"/>
        <end position="92"/>
    </location>
</feature>
<reference evidence="2" key="2">
    <citation type="submission" date="2021-02" db="EMBL/GenBank/DDBJ databases">
        <authorList>
            <person name="Kimball J.A."/>
            <person name="Haas M.W."/>
            <person name="Macchietto M."/>
            <person name="Kono T."/>
            <person name="Duquette J."/>
            <person name="Shao M."/>
        </authorList>
    </citation>
    <scope>NUCLEOTIDE SEQUENCE</scope>
    <source>
        <tissue evidence="2">Fresh leaf tissue</tissue>
    </source>
</reference>
<organism evidence="2 3">
    <name type="scientific">Zizania palustris</name>
    <name type="common">Northern wild rice</name>
    <dbReference type="NCBI Taxonomy" id="103762"/>
    <lineage>
        <taxon>Eukaryota</taxon>
        <taxon>Viridiplantae</taxon>
        <taxon>Streptophyta</taxon>
        <taxon>Embryophyta</taxon>
        <taxon>Tracheophyta</taxon>
        <taxon>Spermatophyta</taxon>
        <taxon>Magnoliopsida</taxon>
        <taxon>Liliopsida</taxon>
        <taxon>Poales</taxon>
        <taxon>Poaceae</taxon>
        <taxon>BOP clade</taxon>
        <taxon>Oryzoideae</taxon>
        <taxon>Oryzeae</taxon>
        <taxon>Zizaniinae</taxon>
        <taxon>Zizania</taxon>
    </lineage>
</organism>
<evidence type="ECO:0000256" key="1">
    <source>
        <dbReference type="SAM" id="MobiDB-lite"/>
    </source>
</evidence>
<accession>A0A8J5W141</accession>
<evidence type="ECO:0000313" key="2">
    <source>
        <dbReference type="EMBL" id="KAG8083611.1"/>
    </source>
</evidence>
<dbReference type="AlphaFoldDB" id="A0A8J5W141"/>
<keyword evidence="3" id="KW-1185">Reference proteome</keyword>
<feature type="compositionally biased region" description="Pro residues" evidence="1">
    <location>
        <begin position="110"/>
        <end position="119"/>
    </location>
</feature>
<gene>
    <name evidence="2" type="ORF">GUJ93_ZPchr0015g6842</name>
</gene>
<comment type="caution">
    <text evidence="2">The sequence shown here is derived from an EMBL/GenBank/DDBJ whole genome shotgun (WGS) entry which is preliminary data.</text>
</comment>
<dbReference type="Proteomes" id="UP000729402">
    <property type="component" value="Unassembled WGS sequence"/>
</dbReference>
<feature type="region of interest" description="Disordered" evidence="1">
    <location>
        <begin position="1"/>
        <end position="123"/>
    </location>
</feature>